<keyword evidence="1" id="KW-0472">Membrane</keyword>
<evidence type="ECO:0000256" key="1">
    <source>
        <dbReference type="SAM" id="Phobius"/>
    </source>
</evidence>
<feature type="transmembrane region" description="Helical" evidence="1">
    <location>
        <begin position="40"/>
        <end position="58"/>
    </location>
</feature>
<gene>
    <name evidence="2" type="ORF">ACFODT_12170</name>
</gene>
<comment type="caution">
    <text evidence="2">The sequence shown here is derived from an EMBL/GenBank/DDBJ whole genome shotgun (WGS) entry which is preliminary data.</text>
</comment>
<dbReference type="RefSeq" id="WP_123014445.1">
    <property type="nucleotide sequence ID" value="NZ_AP024912.1"/>
</dbReference>
<evidence type="ECO:0000313" key="2">
    <source>
        <dbReference type="EMBL" id="MFC3024581.1"/>
    </source>
</evidence>
<keyword evidence="1" id="KW-1133">Transmembrane helix</keyword>
<protein>
    <submittedName>
        <fullName evidence="2">Uncharacterized protein</fullName>
    </submittedName>
</protein>
<reference evidence="3" key="1">
    <citation type="journal article" date="2019" name="Int. J. Syst. Evol. Microbiol.">
        <title>The Global Catalogue of Microorganisms (GCM) 10K type strain sequencing project: providing services to taxonomists for standard genome sequencing and annotation.</title>
        <authorList>
            <consortium name="The Broad Institute Genomics Platform"/>
            <consortium name="The Broad Institute Genome Sequencing Center for Infectious Disease"/>
            <person name="Wu L."/>
            <person name="Ma J."/>
        </authorList>
    </citation>
    <scope>NUCLEOTIDE SEQUENCE [LARGE SCALE GENOMIC DNA]</scope>
    <source>
        <strain evidence="3">KCTC 62784</strain>
    </source>
</reference>
<dbReference type="EMBL" id="JBHRSE010000081">
    <property type="protein sequence ID" value="MFC3024581.1"/>
    <property type="molecule type" value="Genomic_DNA"/>
</dbReference>
<evidence type="ECO:0000313" key="3">
    <source>
        <dbReference type="Proteomes" id="UP001595384"/>
    </source>
</evidence>
<keyword evidence="3" id="KW-1185">Reference proteome</keyword>
<feature type="transmembrane region" description="Helical" evidence="1">
    <location>
        <begin position="70"/>
        <end position="89"/>
    </location>
</feature>
<name>A0ABV7CBH9_9VIBR</name>
<dbReference type="Proteomes" id="UP001595384">
    <property type="component" value="Unassembled WGS sequence"/>
</dbReference>
<accession>A0ABV7CBH9</accession>
<organism evidence="2 3">
    <name type="scientific">Vibrio zhugei</name>
    <dbReference type="NCBI Taxonomy" id="2479546"/>
    <lineage>
        <taxon>Bacteria</taxon>
        <taxon>Pseudomonadati</taxon>
        <taxon>Pseudomonadota</taxon>
        <taxon>Gammaproteobacteria</taxon>
        <taxon>Vibrionales</taxon>
        <taxon>Vibrionaceae</taxon>
        <taxon>Vibrio</taxon>
    </lineage>
</organism>
<keyword evidence="1" id="KW-0812">Transmembrane</keyword>
<proteinExistence type="predicted"/>
<sequence>MMAILVITAVFIVALGKRLRLPMRWGITTAVMVVAVFAPQPTHAIAVLLGLFVMAPFLTRLRIFTCDQRVFPSVVLSLCVLSMWLPVPISTVLGGFGH</sequence>